<dbReference type="Gene3D" id="4.10.950.10">
    <property type="entry name" value="Ribosomal protein L2, domain 3"/>
    <property type="match status" value="1"/>
</dbReference>
<protein>
    <recommendedName>
        <fullName evidence="5">Large ribosomal subunit protein uL2</fullName>
    </recommendedName>
    <alternativeName>
        <fullName evidence="6">60S ribosomal protein L8</fullName>
    </alternativeName>
</protein>
<feature type="domain" description="Large ribosomal subunit protein uL2 RNA-binding" evidence="9">
    <location>
        <begin position="963"/>
        <end position="1042"/>
    </location>
</feature>
<dbReference type="PANTHER" id="PTHR13691:SF16">
    <property type="entry name" value="LARGE RIBOSOMAL SUBUNIT PROTEIN UL2"/>
    <property type="match status" value="1"/>
</dbReference>
<dbReference type="Pfam" id="PF03947">
    <property type="entry name" value="Ribosomal_L2_C"/>
    <property type="match status" value="1"/>
</dbReference>
<evidence type="ECO:0000256" key="7">
    <source>
        <dbReference type="SAM" id="MobiDB-lite"/>
    </source>
</evidence>
<dbReference type="AlphaFoldDB" id="A0A4S2KI71"/>
<dbReference type="Proteomes" id="UP000310200">
    <property type="component" value="Unassembled WGS sequence"/>
</dbReference>
<comment type="caution">
    <text evidence="10">The sequence shown here is derived from an EMBL/GenBank/DDBJ whole genome shotgun (WGS) entry which is preliminary data.</text>
</comment>
<dbReference type="SMART" id="SM01383">
    <property type="entry name" value="Ribosomal_L2"/>
    <property type="match status" value="1"/>
</dbReference>
<accession>A0A4S2KI71</accession>
<keyword evidence="2" id="KW-0699">rRNA-binding</keyword>
<dbReference type="Gene3D" id="2.40.50.140">
    <property type="entry name" value="Nucleic acid-binding proteins"/>
    <property type="match status" value="1"/>
</dbReference>
<keyword evidence="11" id="KW-1185">Reference proteome</keyword>
<keyword evidence="2" id="KW-0694">RNA-binding</keyword>
<evidence type="ECO:0000256" key="6">
    <source>
        <dbReference type="ARBA" id="ARBA00035350"/>
    </source>
</evidence>
<dbReference type="InterPro" id="IPR008991">
    <property type="entry name" value="Translation_prot_SH3-like_sf"/>
</dbReference>
<dbReference type="GO" id="GO:0022625">
    <property type="term" value="C:cytosolic large ribosomal subunit"/>
    <property type="evidence" value="ECO:0007669"/>
    <property type="project" value="TreeGrafter"/>
</dbReference>
<evidence type="ECO:0000256" key="3">
    <source>
        <dbReference type="ARBA" id="ARBA00022980"/>
    </source>
</evidence>
<evidence type="ECO:0000313" key="11">
    <source>
        <dbReference type="Proteomes" id="UP000310200"/>
    </source>
</evidence>
<proteinExistence type="inferred from homology"/>
<dbReference type="InterPro" id="IPR022666">
    <property type="entry name" value="Ribosomal_uL2_RNA-bd_dom"/>
</dbReference>
<dbReference type="EMBL" id="QBLH01002723">
    <property type="protein sequence ID" value="TGZ47579.1"/>
    <property type="molecule type" value="Genomic_DNA"/>
</dbReference>
<evidence type="ECO:0000259" key="8">
    <source>
        <dbReference type="SMART" id="SM01382"/>
    </source>
</evidence>
<dbReference type="GO" id="GO:0002181">
    <property type="term" value="P:cytoplasmic translation"/>
    <property type="evidence" value="ECO:0007669"/>
    <property type="project" value="TreeGrafter"/>
</dbReference>
<evidence type="ECO:0000256" key="1">
    <source>
        <dbReference type="ARBA" id="ARBA00005636"/>
    </source>
</evidence>
<dbReference type="InterPro" id="IPR022671">
    <property type="entry name" value="Ribosomal_uL2_CS"/>
</dbReference>
<dbReference type="FunFam" id="4.10.950.10:FF:000002">
    <property type="entry name" value="60S ribosomal protein L2"/>
    <property type="match status" value="1"/>
</dbReference>
<dbReference type="SMART" id="SM01382">
    <property type="entry name" value="Ribosomal_L2_C"/>
    <property type="match status" value="1"/>
</dbReference>
<name>A0A4S2KI71_9HYME</name>
<feature type="domain" description="Large ribosomal subunit protein uL2 C-terminal" evidence="8">
    <location>
        <begin position="1048"/>
        <end position="1183"/>
    </location>
</feature>
<keyword evidence="3" id="KW-0689">Ribosomal protein</keyword>
<dbReference type="InterPro" id="IPR002171">
    <property type="entry name" value="Ribosomal_uL2"/>
</dbReference>
<reference evidence="10 11" key="1">
    <citation type="journal article" date="2019" name="Philos. Trans. R. Soc. Lond., B, Biol. Sci.">
        <title>Ant behaviour and brain gene expression of defending hosts depend on the ecological success of the intruding social parasite.</title>
        <authorList>
            <person name="Kaur R."/>
            <person name="Stoldt M."/>
            <person name="Jongepier E."/>
            <person name="Feldmeyer B."/>
            <person name="Menzel F."/>
            <person name="Bornberg-Bauer E."/>
            <person name="Foitzik S."/>
        </authorList>
    </citation>
    <scope>NUCLEOTIDE SEQUENCE [LARGE SCALE GENOMIC DNA]</scope>
    <source>
        <tissue evidence="10">Whole body</tissue>
    </source>
</reference>
<evidence type="ECO:0000256" key="4">
    <source>
        <dbReference type="ARBA" id="ARBA00023274"/>
    </source>
</evidence>
<feature type="region of interest" description="Disordered" evidence="7">
    <location>
        <begin position="1160"/>
        <end position="1186"/>
    </location>
</feature>
<evidence type="ECO:0000259" key="9">
    <source>
        <dbReference type="SMART" id="SM01383"/>
    </source>
</evidence>
<dbReference type="PROSITE" id="PS00467">
    <property type="entry name" value="RIBOSOMAL_L2"/>
    <property type="match status" value="1"/>
</dbReference>
<dbReference type="InterPro" id="IPR014722">
    <property type="entry name" value="Rib_uL2_dom2"/>
</dbReference>
<sequence>MPKLNNNKYVTMASITRLVNSFDVNSEEFESFVHDLMVDNNDVPFDSHEVDAVRNFFIKSVNSRINQGGCDFLPILERILPTCSRDTFSKYGLFWIVNTTKVLENVHTNTKNLILACKVLGVLIEHCKEIPELHKQISMQHVKQLINILSALQPDAKCGAIYYLVAVLLYHYPEVCEKFQGLIKRMILLQIDSRQENLVNASARCYVLLSKATERSFKPPPSKSVYTATMFNEALLCNSLHAIMDELFSGLIELESVDVWDQLELPPISNRDVKQYYDGQKQRFANLCIYLSSMLRGYDARNSVLPHDILGVLCRGLAITPLNLKNKTSFKEQMLYVVLPKLHISLLAVLDALINGFAQELVPYGTIILQLFQQTLQWTSVSSEDQMTFSDNNKPFRNVRICTYKCLCSWLINTSSLSGIETIANECVTCILKDITPERSCVLLSVQPKTHLSKRAIKRFKHSQYENSTVLNNGESSSKSSSKTAHLDADLCKEALIALQNIILSGNVLLKQSFYKNVQNTVIPLLYNLYLDSAEQKFYKDHNVCRLELFRVLRALQMNPHVASSFPVQYCLEISHRAAHDIDLNIVREAKFVSAELEKIIHPIAPTLQLPRQQEPDNELGLENLVEEIATTCRSDQRSRIEKVFKDADAIPHKRQKIVETQGVIVRDGYDGELIEENMNGMNINWSQTDGKSDEEIEEEIEVVEIEDVIQEQDKIQNKEQSQLDIDIIPNRDRREIAEPQRFLRRCGHEVRKRSFKNDQRLAKPETKPRAVARMFSNWESMLINFSTGNSRRQSTILRASSVGQSFLRATYLAVSEASLSTANTMSNIPLFPGITCVPVLRNPETKEISVSHFVLTRRTSPKTTTVDPYQYGIAAAGIWKRWGEDVQEEAVFASDDFIGFIVTGLRTGRSPRSGVVLSFEIHGRSSLKKFFFLLNEDIYKRFTWNLARPVAMGRVIRAQRKGAGSVFRSHTKRRKGAPKLRSLDFSERHGFIKGVVKDIIHDPGRGAPLAVVHFRDPYKFKTRKELFIAPEGMYTGQFLYCGKKANLQIGNVMPVGMMPEGTIVCNLEEKTGDRGRLARASGNYATVITHNPDTKKTRVKLPSGAKKVIPSNNRAMVGIVAGGGRIDKPILKAGRAYHKYKAKRNCWPKVRGVAMNPVEHPHGGGNHQHIGKASTVKRGTSAGRKIGLIAARRTGRIRGGKTDTKKDD</sequence>
<dbReference type="GO" id="GO:0019843">
    <property type="term" value="F:rRNA binding"/>
    <property type="evidence" value="ECO:0007669"/>
    <property type="project" value="UniProtKB-KW"/>
</dbReference>
<dbReference type="Pfam" id="PF00181">
    <property type="entry name" value="Ribosomal_L2_N"/>
    <property type="match status" value="1"/>
</dbReference>
<dbReference type="PANTHER" id="PTHR13691">
    <property type="entry name" value="RIBOSOMAL PROTEIN L2"/>
    <property type="match status" value="1"/>
</dbReference>
<dbReference type="FunFam" id="2.40.50.140:FF:000020">
    <property type="entry name" value="60S ribosomal protein L2"/>
    <property type="match status" value="1"/>
</dbReference>
<evidence type="ECO:0000313" key="10">
    <source>
        <dbReference type="EMBL" id="TGZ47579.1"/>
    </source>
</evidence>
<keyword evidence="4" id="KW-0687">Ribonucleoprotein</keyword>
<dbReference type="InterPro" id="IPR023672">
    <property type="entry name" value="Ribosomal_uL2_arc_euk"/>
</dbReference>
<dbReference type="SUPFAM" id="SSF48371">
    <property type="entry name" value="ARM repeat"/>
    <property type="match status" value="1"/>
</dbReference>
<organism evidence="10 11">
    <name type="scientific">Temnothorax longispinosus</name>
    <dbReference type="NCBI Taxonomy" id="300112"/>
    <lineage>
        <taxon>Eukaryota</taxon>
        <taxon>Metazoa</taxon>
        <taxon>Ecdysozoa</taxon>
        <taxon>Arthropoda</taxon>
        <taxon>Hexapoda</taxon>
        <taxon>Insecta</taxon>
        <taxon>Pterygota</taxon>
        <taxon>Neoptera</taxon>
        <taxon>Endopterygota</taxon>
        <taxon>Hymenoptera</taxon>
        <taxon>Apocrita</taxon>
        <taxon>Aculeata</taxon>
        <taxon>Formicoidea</taxon>
        <taxon>Formicidae</taxon>
        <taxon>Myrmicinae</taxon>
        <taxon>Temnothorax</taxon>
    </lineage>
</organism>
<dbReference type="SUPFAM" id="SSF50104">
    <property type="entry name" value="Translation proteins SH3-like domain"/>
    <property type="match status" value="1"/>
</dbReference>
<dbReference type="Gene3D" id="2.30.30.30">
    <property type="match status" value="1"/>
</dbReference>
<evidence type="ECO:0000256" key="2">
    <source>
        <dbReference type="ARBA" id="ARBA00022730"/>
    </source>
</evidence>
<evidence type="ECO:0000256" key="5">
    <source>
        <dbReference type="ARBA" id="ARBA00035242"/>
    </source>
</evidence>
<dbReference type="InterPro" id="IPR014726">
    <property type="entry name" value="Ribosomal_uL2_dom3"/>
</dbReference>
<dbReference type="NCBIfam" id="NF007180">
    <property type="entry name" value="PRK09612.1"/>
    <property type="match status" value="1"/>
</dbReference>
<dbReference type="FunFam" id="2.30.30.30:FF:000006">
    <property type="entry name" value="60S ribosomal protein L8"/>
    <property type="match status" value="1"/>
</dbReference>
<dbReference type="InterPro" id="IPR022669">
    <property type="entry name" value="Ribosomal_uL2_C"/>
</dbReference>
<dbReference type="InterPro" id="IPR012340">
    <property type="entry name" value="NA-bd_OB-fold"/>
</dbReference>
<gene>
    <name evidence="10" type="ORF">DBV15_03436</name>
</gene>
<dbReference type="SUPFAM" id="SSF50249">
    <property type="entry name" value="Nucleic acid-binding proteins"/>
    <property type="match status" value="1"/>
</dbReference>
<dbReference type="GO" id="GO:0003735">
    <property type="term" value="F:structural constituent of ribosome"/>
    <property type="evidence" value="ECO:0007669"/>
    <property type="project" value="InterPro"/>
</dbReference>
<dbReference type="InterPro" id="IPR016024">
    <property type="entry name" value="ARM-type_fold"/>
</dbReference>
<dbReference type="STRING" id="300112.A0A4S2KI71"/>
<comment type="similarity">
    <text evidence="1">Belongs to the universal ribosomal protein uL2 family.</text>
</comment>